<protein>
    <submittedName>
        <fullName evidence="1">Uncharacterized protein</fullName>
    </submittedName>
</protein>
<dbReference type="AlphaFoldDB" id="A0A1W1CLE4"/>
<organism evidence="1">
    <name type="scientific">hydrothermal vent metagenome</name>
    <dbReference type="NCBI Taxonomy" id="652676"/>
    <lineage>
        <taxon>unclassified sequences</taxon>
        <taxon>metagenomes</taxon>
        <taxon>ecological metagenomes</taxon>
    </lineage>
</organism>
<name>A0A1W1CLE4_9ZZZZ</name>
<reference evidence="1" key="1">
    <citation type="submission" date="2016-10" db="EMBL/GenBank/DDBJ databases">
        <authorList>
            <person name="de Groot N.N."/>
        </authorList>
    </citation>
    <scope>NUCLEOTIDE SEQUENCE</scope>
</reference>
<proteinExistence type="predicted"/>
<dbReference type="EMBL" id="FPHE01000153">
    <property type="protein sequence ID" value="SFV66555.1"/>
    <property type="molecule type" value="Genomic_DNA"/>
</dbReference>
<accession>A0A1W1CLE4</accession>
<evidence type="ECO:0000313" key="1">
    <source>
        <dbReference type="EMBL" id="SFV66555.1"/>
    </source>
</evidence>
<sequence length="93" mass="11283">MTITLKIENSDIEEQLKAFIKEQKEITIEALTKFLNSFQQKKRLHYKKKDPRKHIHTITYIDEDDEDLSDVKPYAHIEDSAKYIHDLRRQRNR</sequence>
<gene>
    <name evidence="1" type="ORF">MNB_SV-12-1709</name>
</gene>